<sequence>MGSISKLTTALASATSELTLAAANLNVDFSLVKFEAPQEYLALGQNLSKKRREDAELGSIHATAGKLAALFSPIIPRIPNLARAYGIRVSEISSSPLLNPQVSRSGYGIFADSVGVDATSIWAAATSGPAAVPVHLLGCMLARHWSANEAISIWVEVVAKRKIEIAASIESNDSVLFETYSAARQELTRSHLADWDSSARAWLESADEVYKVQNRQLRLILDNINLPVDTNLDPYQSVMAAWNSAMSTLENLIIGMPQRAQDAAALLALSAWHIYPDLLALGSCPTPIEMNDKLVEKGGTLTIGLTYESPDREEGISWALSLAHLRYYGDPTTLSKSLTQDGSRISFNELTIVALGSLGTSGEPPKDLLDLGLEMGAPFSSKSMSSLTLALASAVLQHCEEF</sequence>
<proteinExistence type="predicted"/>
<accession>A0A8E2EZ60</accession>
<dbReference type="EMBL" id="KV749830">
    <property type="protein sequence ID" value="OCL07602.1"/>
    <property type="molecule type" value="Genomic_DNA"/>
</dbReference>
<evidence type="ECO:0000313" key="1">
    <source>
        <dbReference type="EMBL" id="OCL07602.1"/>
    </source>
</evidence>
<protein>
    <submittedName>
        <fullName evidence="1">Uncharacterized protein</fullName>
    </submittedName>
</protein>
<gene>
    <name evidence="1" type="ORF">AOQ84DRAFT_408611</name>
</gene>
<name>A0A8E2EZ60_9PEZI</name>
<dbReference type="AlphaFoldDB" id="A0A8E2EZ60"/>
<keyword evidence="2" id="KW-1185">Reference proteome</keyword>
<dbReference type="OrthoDB" id="5354164at2759"/>
<evidence type="ECO:0000313" key="2">
    <source>
        <dbReference type="Proteomes" id="UP000250140"/>
    </source>
</evidence>
<organism evidence="1 2">
    <name type="scientific">Glonium stellatum</name>
    <dbReference type="NCBI Taxonomy" id="574774"/>
    <lineage>
        <taxon>Eukaryota</taxon>
        <taxon>Fungi</taxon>
        <taxon>Dikarya</taxon>
        <taxon>Ascomycota</taxon>
        <taxon>Pezizomycotina</taxon>
        <taxon>Dothideomycetes</taxon>
        <taxon>Pleosporomycetidae</taxon>
        <taxon>Gloniales</taxon>
        <taxon>Gloniaceae</taxon>
        <taxon>Glonium</taxon>
    </lineage>
</organism>
<reference evidence="1 2" key="1">
    <citation type="journal article" date="2016" name="Nat. Commun.">
        <title>Ectomycorrhizal ecology is imprinted in the genome of the dominant symbiotic fungus Cenococcum geophilum.</title>
        <authorList>
            <consortium name="DOE Joint Genome Institute"/>
            <person name="Peter M."/>
            <person name="Kohler A."/>
            <person name="Ohm R.A."/>
            <person name="Kuo A."/>
            <person name="Krutzmann J."/>
            <person name="Morin E."/>
            <person name="Arend M."/>
            <person name="Barry K.W."/>
            <person name="Binder M."/>
            <person name="Choi C."/>
            <person name="Clum A."/>
            <person name="Copeland A."/>
            <person name="Grisel N."/>
            <person name="Haridas S."/>
            <person name="Kipfer T."/>
            <person name="LaButti K."/>
            <person name="Lindquist E."/>
            <person name="Lipzen A."/>
            <person name="Maire R."/>
            <person name="Meier B."/>
            <person name="Mihaltcheva S."/>
            <person name="Molinier V."/>
            <person name="Murat C."/>
            <person name="Poggeler S."/>
            <person name="Quandt C.A."/>
            <person name="Sperisen C."/>
            <person name="Tritt A."/>
            <person name="Tisserant E."/>
            <person name="Crous P.W."/>
            <person name="Henrissat B."/>
            <person name="Nehls U."/>
            <person name="Egli S."/>
            <person name="Spatafora J.W."/>
            <person name="Grigoriev I.V."/>
            <person name="Martin F.M."/>
        </authorList>
    </citation>
    <scope>NUCLEOTIDE SEQUENCE [LARGE SCALE GENOMIC DNA]</scope>
    <source>
        <strain evidence="1 2">CBS 207.34</strain>
    </source>
</reference>
<dbReference type="Proteomes" id="UP000250140">
    <property type="component" value="Unassembled WGS sequence"/>
</dbReference>